<gene>
    <name evidence="1" type="ORF">NDU88_005586</name>
</gene>
<accession>A0AAV7LLJ5</accession>
<reference evidence="1" key="1">
    <citation type="journal article" date="2022" name="bioRxiv">
        <title>Sequencing and chromosome-scale assembly of the giantPleurodeles waltlgenome.</title>
        <authorList>
            <person name="Brown T."/>
            <person name="Elewa A."/>
            <person name="Iarovenko S."/>
            <person name="Subramanian E."/>
            <person name="Araus A.J."/>
            <person name="Petzold A."/>
            <person name="Susuki M."/>
            <person name="Suzuki K.-i.T."/>
            <person name="Hayashi T."/>
            <person name="Toyoda A."/>
            <person name="Oliveira C."/>
            <person name="Osipova E."/>
            <person name="Leigh N.D."/>
            <person name="Simon A."/>
            <person name="Yun M.H."/>
        </authorList>
    </citation>
    <scope>NUCLEOTIDE SEQUENCE</scope>
    <source>
        <strain evidence="1">20211129_DDA</strain>
        <tissue evidence="1">Liver</tissue>
    </source>
</reference>
<comment type="caution">
    <text evidence="1">The sequence shown here is derived from an EMBL/GenBank/DDBJ whole genome shotgun (WGS) entry which is preliminary data.</text>
</comment>
<proteinExistence type="predicted"/>
<dbReference type="Proteomes" id="UP001066276">
    <property type="component" value="Chromosome 11"/>
</dbReference>
<organism evidence="1 2">
    <name type="scientific">Pleurodeles waltl</name>
    <name type="common">Iberian ribbed newt</name>
    <dbReference type="NCBI Taxonomy" id="8319"/>
    <lineage>
        <taxon>Eukaryota</taxon>
        <taxon>Metazoa</taxon>
        <taxon>Chordata</taxon>
        <taxon>Craniata</taxon>
        <taxon>Vertebrata</taxon>
        <taxon>Euteleostomi</taxon>
        <taxon>Amphibia</taxon>
        <taxon>Batrachia</taxon>
        <taxon>Caudata</taxon>
        <taxon>Salamandroidea</taxon>
        <taxon>Salamandridae</taxon>
        <taxon>Pleurodelinae</taxon>
        <taxon>Pleurodeles</taxon>
    </lineage>
</organism>
<dbReference type="AlphaFoldDB" id="A0AAV7LLJ5"/>
<sequence>MLTAGIAMGLGPMVRQLSQAHTGLLLSRHQSPDRIQRSLLKPGQGTPTSKDLGGMELIWAEYMRMGSQEKAKVGRPLPGWQKQHMYMVFLKHKKRPIGCQKGWHYHKSDPWEACVRDTELHCGEPDR</sequence>
<name>A0AAV7LLJ5_PLEWA</name>
<keyword evidence="2" id="KW-1185">Reference proteome</keyword>
<evidence type="ECO:0000313" key="1">
    <source>
        <dbReference type="EMBL" id="KAJ1092476.1"/>
    </source>
</evidence>
<evidence type="ECO:0000313" key="2">
    <source>
        <dbReference type="Proteomes" id="UP001066276"/>
    </source>
</evidence>
<protein>
    <submittedName>
        <fullName evidence="1">Uncharacterized protein</fullName>
    </submittedName>
</protein>
<dbReference type="EMBL" id="JANPWB010000015">
    <property type="protein sequence ID" value="KAJ1092476.1"/>
    <property type="molecule type" value="Genomic_DNA"/>
</dbReference>